<dbReference type="PANTHER" id="PTHR30024">
    <property type="entry name" value="ALIPHATIC SULFONATES-BINDING PROTEIN-RELATED"/>
    <property type="match status" value="1"/>
</dbReference>
<proteinExistence type="inferred from homology"/>
<feature type="domain" description="SsuA/THI5-like" evidence="4">
    <location>
        <begin position="63"/>
        <end position="270"/>
    </location>
</feature>
<reference evidence="5" key="1">
    <citation type="journal article" date="2020" name="mSystems">
        <title>Genome- and Community-Level Interaction Insights into Carbon Utilization and Element Cycling Functions of Hydrothermarchaeota in Hydrothermal Sediment.</title>
        <authorList>
            <person name="Zhou Z."/>
            <person name="Liu Y."/>
            <person name="Xu W."/>
            <person name="Pan J."/>
            <person name="Luo Z.H."/>
            <person name="Li M."/>
        </authorList>
    </citation>
    <scope>NUCLEOTIDE SEQUENCE</scope>
    <source>
        <strain evidence="5">SpSt-997</strain>
    </source>
</reference>
<evidence type="ECO:0000256" key="1">
    <source>
        <dbReference type="ARBA" id="ARBA00004418"/>
    </source>
</evidence>
<dbReference type="SUPFAM" id="SSF53850">
    <property type="entry name" value="Periplasmic binding protein-like II"/>
    <property type="match status" value="1"/>
</dbReference>
<dbReference type="AlphaFoldDB" id="A0A8J4M5M1"/>
<dbReference type="GO" id="GO:0042597">
    <property type="term" value="C:periplasmic space"/>
    <property type="evidence" value="ECO:0007669"/>
    <property type="project" value="UniProtKB-SubCell"/>
</dbReference>
<protein>
    <submittedName>
        <fullName evidence="5">ABC transporter substrate-binding protein</fullName>
    </submittedName>
</protein>
<dbReference type="InterPro" id="IPR015168">
    <property type="entry name" value="SsuA/THI5"/>
</dbReference>
<comment type="caution">
    <text evidence="5">The sequence shown here is derived from an EMBL/GenBank/DDBJ whole genome shotgun (WGS) entry which is preliminary data.</text>
</comment>
<comment type="similarity">
    <text evidence="2">Belongs to the bacterial solute-binding protein SsuA/TauA family.</text>
</comment>
<evidence type="ECO:0000313" key="5">
    <source>
        <dbReference type="EMBL" id="HGC42464.1"/>
    </source>
</evidence>
<keyword evidence="3" id="KW-0732">Signal</keyword>
<evidence type="ECO:0000256" key="2">
    <source>
        <dbReference type="ARBA" id="ARBA00010742"/>
    </source>
</evidence>
<comment type="subcellular location">
    <subcellularLocation>
        <location evidence="1">Periplasm</location>
    </subcellularLocation>
</comment>
<dbReference type="Gene3D" id="3.40.190.10">
    <property type="entry name" value="Periplasmic binding protein-like II"/>
    <property type="match status" value="2"/>
</dbReference>
<accession>A0A8J4M5M1</accession>
<dbReference type="Pfam" id="PF09084">
    <property type="entry name" value="NMT1"/>
    <property type="match status" value="1"/>
</dbReference>
<evidence type="ECO:0000256" key="3">
    <source>
        <dbReference type="ARBA" id="ARBA00022729"/>
    </source>
</evidence>
<name>A0A8J4M5M1_9PROT</name>
<sequence length="338" mass="36351">MMVPARHLTGRPALGRRQILAGGAALASAAKLIGKARAATPRLRMVVFSAPSLGAFLPPIIAAQGFDAKNDLAIDFVERPPDAYTVAFNTGEFELGGSAAPLTIGLADARGVEVTYLFNLFDYWGTVVTARPEIKTVADLEGRDLAAARGTTNYTMFLWFARKMGADPAKFAVVNTTPAGLITYAMTDRAAAVQIWEPAYTLLKARKPEIRRLDLKLREHWQDVAGTPQIPYLGVAAQRGWVARNAALIPRLEAAYRDAAAWLLANPGAAAKLIAPRGSDEERQAIVALVRANDRLGLNIRAAGALRGALQTVYRAGMEVGFLPRMPDEATIYRGTNG</sequence>
<dbReference type="EMBL" id="DTQM01000087">
    <property type="protein sequence ID" value="HGC42464.1"/>
    <property type="molecule type" value="Genomic_DNA"/>
</dbReference>
<evidence type="ECO:0000259" key="4">
    <source>
        <dbReference type="Pfam" id="PF09084"/>
    </source>
</evidence>
<organism evidence="5">
    <name type="scientific">Acidicaldus sp</name>
    <dbReference type="NCBI Taxonomy" id="1872105"/>
    <lineage>
        <taxon>Bacteria</taxon>
        <taxon>Pseudomonadati</taxon>
        <taxon>Pseudomonadota</taxon>
        <taxon>Alphaproteobacteria</taxon>
        <taxon>Acetobacterales</taxon>
        <taxon>Acetobacteraceae</taxon>
        <taxon>Acidicaldus</taxon>
    </lineage>
</organism>
<gene>
    <name evidence="5" type="ORF">ENY07_04460</name>
</gene>
<dbReference type="PANTHER" id="PTHR30024:SF47">
    <property type="entry name" value="TAURINE-BINDING PERIPLASMIC PROTEIN"/>
    <property type="match status" value="1"/>
</dbReference>